<dbReference type="eggNOG" id="ENOG502QSKG">
    <property type="taxonomic scope" value="Eukaryota"/>
</dbReference>
<gene>
    <name evidence="3" type="ORF">CSUB01_08512</name>
</gene>
<dbReference type="AlphaFoldDB" id="A0A066XAF9"/>
<name>A0A066XAF9_COLSU</name>
<reference evidence="4" key="1">
    <citation type="journal article" date="2014" name="Genome Announc.">
        <title>Draft genome sequence of Colletotrichum sublineola, a destructive pathogen of cultivated sorghum.</title>
        <authorList>
            <person name="Baroncelli R."/>
            <person name="Sanz-Martin J.M."/>
            <person name="Rech G.E."/>
            <person name="Sukno S.A."/>
            <person name="Thon M.R."/>
        </authorList>
    </citation>
    <scope>NUCLEOTIDE SEQUENCE [LARGE SCALE GENOMIC DNA]</scope>
    <source>
        <strain evidence="4">TX430BB</strain>
    </source>
</reference>
<dbReference type="OMA" id="WPEDREQ"/>
<evidence type="ECO:0000256" key="2">
    <source>
        <dbReference type="SAM" id="MobiDB-lite"/>
    </source>
</evidence>
<dbReference type="InterPro" id="IPR029063">
    <property type="entry name" value="SAM-dependent_MTases_sf"/>
</dbReference>
<dbReference type="PANTHER" id="PTHR43591">
    <property type="entry name" value="METHYLTRANSFERASE"/>
    <property type="match status" value="1"/>
</dbReference>
<feature type="compositionally biased region" description="Acidic residues" evidence="2">
    <location>
        <begin position="43"/>
        <end position="58"/>
    </location>
</feature>
<dbReference type="CDD" id="cd02440">
    <property type="entry name" value="AdoMet_MTases"/>
    <property type="match status" value="1"/>
</dbReference>
<evidence type="ECO:0000313" key="4">
    <source>
        <dbReference type="Proteomes" id="UP000027238"/>
    </source>
</evidence>
<dbReference type="SUPFAM" id="SSF53335">
    <property type="entry name" value="S-adenosyl-L-methionine-dependent methyltransferases"/>
    <property type="match status" value="1"/>
</dbReference>
<keyword evidence="4" id="KW-1185">Reference proteome</keyword>
<organism evidence="3 4">
    <name type="scientific">Colletotrichum sublineola</name>
    <name type="common">Sorghum anthracnose fungus</name>
    <dbReference type="NCBI Taxonomy" id="1173701"/>
    <lineage>
        <taxon>Eukaryota</taxon>
        <taxon>Fungi</taxon>
        <taxon>Dikarya</taxon>
        <taxon>Ascomycota</taxon>
        <taxon>Pezizomycotina</taxon>
        <taxon>Sordariomycetes</taxon>
        <taxon>Hypocreomycetidae</taxon>
        <taxon>Glomerellales</taxon>
        <taxon>Glomerellaceae</taxon>
        <taxon>Colletotrichum</taxon>
        <taxon>Colletotrichum graminicola species complex</taxon>
    </lineage>
</organism>
<dbReference type="STRING" id="1173701.A0A066XAF9"/>
<proteinExistence type="inferred from homology"/>
<dbReference type="PANTHER" id="PTHR43591:SF10">
    <property type="entry name" value="ABC TRANSMEMBRANE TYPE-1 DOMAIN-CONTAINING PROTEIN-RELATED"/>
    <property type="match status" value="1"/>
</dbReference>
<dbReference type="GO" id="GO:0008168">
    <property type="term" value="F:methyltransferase activity"/>
    <property type="evidence" value="ECO:0007669"/>
    <property type="project" value="TreeGrafter"/>
</dbReference>
<evidence type="ECO:0000313" key="3">
    <source>
        <dbReference type="EMBL" id="KDN62706.1"/>
    </source>
</evidence>
<dbReference type="OrthoDB" id="4847280at2759"/>
<feature type="compositionally biased region" description="Polar residues" evidence="2">
    <location>
        <begin position="1"/>
        <end position="10"/>
    </location>
</feature>
<evidence type="ECO:0008006" key="5">
    <source>
        <dbReference type="Google" id="ProtNLM"/>
    </source>
</evidence>
<dbReference type="HOGENOM" id="CLU_010595_0_0_1"/>
<comment type="caution">
    <text evidence="3">The sequence shown here is derived from an EMBL/GenBank/DDBJ whole genome shotgun (WGS) entry which is preliminary data.</text>
</comment>
<evidence type="ECO:0000256" key="1">
    <source>
        <dbReference type="ARBA" id="ARBA00038158"/>
    </source>
</evidence>
<dbReference type="Gene3D" id="3.40.50.150">
    <property type="entry name" value="Vaccinia Virus protein VP39"/>
    <property type="match status" value="1"/>
</dbReference>
<accession>A0A066XAF9</accession>
<feature type="region of interest" description="Disordered" evidence="2">
    <location>
        <begin position="1"/>
        <end position="62"/>
    </location>
</feature>
<sequence length="362" mass="40718">MSDAPSNSTAPRPVTGDGPEAGQLDHMAFFEEQMAPATPSEAESQENESDSGLDDEQDSDKSMTSSIYRYENFHDRTYHSDRFVSTYWAPNDRPQGDAMELYHDLFCAVFNGKLCFAQFPKNTQKILDVGTGTGAWAIEVGDSQPQSVVIGIDMSPIQPEYVPSNVQIDDLNESWTFSDNSLDYVHMRFLAGSVRNWKFTMKEAYRCLRTGGILESSEPSFVIESDDGTVDEHSAWNQWPRIFDKYGKQTGQTFSVVQHGIQKGAIEEAGFSNVEEFNCKIPIGSWPEDREQRQLGQYAQKVMETDALGFIMRPAASIGWTIEQIENYKASLQAEMTSNTTHPWYWFKTVWGCKMPTSSASA</sequence>
<dbReference type="EMBL" id="JMSE01001304">
    <property type="protein sequence ID" value="KDN62706.1"/>
    <property type="molecule type" value="Genomic_DNA"/>
</dbReference>
<dbReference type="Proteomes" id="UP000027238">
    <property type="component" value="Unassembled WGS sequence"/>
</dbReference>
<dbReference type="Pfam" id="PF13489">
    <property type="entry name" value="Methyltransf_23"/>
    <property type="match status" value="1"/>
</dbReference>
<comment type="similarity">
    <text evidence="1">Belongs to the methyltransferase superfamily. LaeA methyltransferase family.</text>
</comment>
<protein>
    <recommendedName>
        <fullName evidence="5">Methyltransferase domain-containing protein</fullName>
    </recommendedName>
</protein>